<dbReference type="SUPFAM" id="SSF48484">
    <property type="entry name" value="Lipoxigenase"/>
    <property type="match status" value="1"/>
</dbReference>
<keyword evidence="3" id="KW-0560">Oxidoreductase</keyword>
<evidence type="ECO:0000256" key="3">
    <source>
        <dbReference type="ARBA" id="ARBA00023002"/>
    </source>
</evidence>
<dbReference type="EMBL" id="DUZY01000002">
    <property type="protein sequence ID" value="DAD29952.1"/>
    <property type="molecule type" value="Genomic_DNA"/>
</dbReference>
<protein>
    <recommendedName>
        <fullName evidence="4">Lipoxygenase domain-containing protein</fullName>
    </recommendedName>
</protein>
<reference evidence="5 6" key="1">
    <citation type="journal article" date="2020" name="Mol. Biol. Evol.">
        <title>Distinct Expression and Methylation Patterns for Genes with Different Fates following a Single Whole-Genome Duplication in Flowering Plants.</title>
        <authorList>
            <person name="Shi T."/>
            <person name="Rahmani R.S."/>
            <person name="Gugger P.F."/>
            <person name="Wang M."/>
            <person name="Li H."/>
            <person name="Zhang Y."/>
            <person name="Li Z."/>
            <person name="Wang Q."/>
            <person name="Van de Peer Y."/>
            <person name="Marchal K."/>
            <person name="Chen J."/>
        </authorList>
    </citation>
    <scope>NUCLEOTIDE SEQUENCE [LARGE SCALE GENOMIC DNA]</scope>
    <source>
        <tissue evidence="5">Leaf</tissue>
    </source>
</reference>
<evidence type="ECO:0000313" key="5">
    <source>
        <dbReference type="EMBL" id="DAD29952.1"/>
    </source>
</evidence>
<evidence type="ECO:0000313" key="6">
    <source>
        <dbReference type="Proteomes" id="UP000607653"/>
    </source>
</evidence>
<dbReference type="GO" id="GO:0034440">
    <property type="term" value="P:lipid oxidation"/>
    <property type="evidence" value="ECO:0007669"/>
    <property type="project" value="InterPro"/>
</dbReference>
<dbReference type="GO" id="GO:0016702">
    <property type="term" value="F:oxidoreductase activity, acting on single donors with incorporation of molecular oxygen, incorporation of two atoms of oxygen"/>
    <property type="evidence" value="ECO:0007669"/>
    <property type="project" value="InterPro"/>
</dbReference>
<feature type="domain" description="Lipoxygenase" evidence="4">
    <location>
        <begin position="1"/>
        <end position="126"/>
    </location>
</feature>
<dbReference type="PANTHER" id="PTHR11771">
    <property type="entry name" value="LIPOXYGENASE"/>
    <property type="match status" value="1"/>
</dbReference>
<gene>
    <name evidence="5" type="ORF">HUJ06_031420</name>
</gene>
<dbReference type="AlphaFoldDB" id="A0A822YCB4"/>
<organism evidence="5 6">
    <name type="scientific">Nelumbo nucifera</name>
    <name type="common">Sacred lotus</name>
    <dbReference type="NCBI Taxonomy" id="4432"/>
    <lineage>
        <taxon>Eukaryota</taxon>
        <taxon>Viridiplantae</taxon>
        <taxon>Streptophyta</taxon>
        <taxon>Embryophyta</taxon>
        <taxon>Tracheophyta</taxon>
        <taxon>Spermatophyta</taxon>
        <taxon>Magnoliopsida</taxon>
        <taxon>Proteales</taxon>
        <taxon>Nelumbonaceae</taxon>
        <taxon>Nelumbo</taxon>
    </lineage>
</organism>
<dbReference type="InterPro" id="IPR036226">
    <property type="entry name" value="LipOase_C_sf"/>
</dbReference>
<evidence type="ECO:0000259" key="4">
    <source>
        <dbReference type="PROSITE" id="PS51393"/>
    </source>
</evidence>
<evidence type="ECO:0000256" key="2">
    <source>
        <dbReference type="ARBA" id="ARBA00022964"/>
    </source>
</evidence>
<dbReference type="PROSITE" id="PS51393">
    <property type="entry name" value="LIPOXYGENASE_3"/>
    <property type="match status" value="1"/>
</dbReference>
<dbReference type="Proteomes" id="UP000607653">
    <property type="component" value="Unassembled WGS sequence"/>
</dbReference>
<sequence length="126" mass="14082">MPTEDPTEQELQQFLAKPELALMHCYPSQIQAPLVMIVLAILSTHSSDEEYLGTQKELSWIEDPVVKKAYEQFNKNLKDAEGIIDARNKDINLKNRTGPGVVPYQLLKPFSKQGLTGMGVPNSISI</sequence>
<accession>A0A822YCB4</accession>
<comment type="caution">
    <text evidence="5">The sequence shown here is derived from an EMBL/GenBank/DDBJ whole genome shotgun (WGS) entry which is preliminary data.</text>
</comment>
<proteinExistence type="predicted"/>
<dbReference type="Pfam" id="PF00305">
    <property type="entry name" value="Lipoxygenase"/>
    <property type="match status" value="1"/>
</dbReference>
<keyword evidence="6" id="KW-1185">Reference proteome</keyword>
<dbReference type="GO" id="GO:0046872">
    <property type="term" value="F:metal ion binding"/>
    <property type="evidence" value="ECO:0007669"/>
    <property type="project" value="UniProtKB-KW"/>
</dbReference>
<keyword evidence="1" id="KW-0479">Metal-binding</keyword>
<dbReference type="InterPro" id="IPR013819">
    <property type="entry name" value="LipOase_C"/>
</dbReference>
<keyword evidence="2" id="KW-0223">Dioxygenase</keyword>
<evidence type="ECO:0000256" key="1">
    <source>
        <dbReference type="ARBA" id="ARBA00022723"/>
    </source>
</evidence>
<name>A0A822YCB4_NELNU</name>
<dbReference type="InterPro" id="IPR000907">
    <property type="entry name" value="LipOase"/>
</dbReference>
<dbReference type="Gene3D" id="1.20.245.10">
    <property type="entry name" value="Lipoxygenase-1, Domain 5"/>
    <property type="match status" value="1"/>
</dbReference>